<sequence>MILVARVGAEQAGLRLDDGVKQFFPQYSKGEIRRVIDWGGCSIGQLTVRVASRTLKEGDEIAFGVMEPERCIELVYQKGDLLYEDKDFLAVHKAAGFNSQRTPYQLKGTVEYAVEMYLKGIGLKEPARVVHRLDRGTSGVMFFPKNKQAATLISRLLKEGKVQKTYWALVSGSPDLAQWKVDAPIDKLSKFRYGVSQSGRLACTVFTVLAEAGGVTALEAKPLTGRTHQIRVHLKHSGFPIIGDESYGGIPAPRMMLHCRSMRFTGPRGKVIEAVAPIDTEFAALAPELERLVSPA</sequence>
<dbReference type="InterPro" id="IPR006145">
    <property type="entry name" value="PsdUridine_synth_RsuA/RluA"/>
</dbReference>
<reference evidence="6" key="1">
    <citation type="submission" date="2020-06" db="EMBL/GenBank/DDBJ databases">
        <title>Draft genomic sequence of Geomonas sp. Red330.</title>
        <authorList>
            <person name="Itoh H."/>
            <person name="Zhenxing X."/>
            <person name="Ushijima N."/>
            <person name="Masuda Y."/>
            <person name="Shiratori Y."/>
            <person name="Senoo K."/>
        </authorList>
    </citation>
    <scope>NUCLEOTIDE SEQUENCE [LARGE SCALE GENOMIC DNA]</scope>
    <source>
        <strain evidence="6">Red330</strain>
    </source>
</reference>
<dbReference type="Gene3D" id="3.10.290.10">
    <property type="entry name" value="RNA-binding S4 domain"/>
    <property type="match status" value="1"/>
</dbReference>
<comment type="caution">
    <text evidence="5">The sequence shown here is derived from an EMBL/GenBank/DDBJ whole genome shotgun (WGS) entry which is preliminary data.</text>
</comment>
<dbReference type="PANTHER" id="PTHR21600">
    <property type="entry name" value="MITOCHONDRIAL RNA PSEUDOURIDINE SYNTHASE"/>
    <property type="match status" value="1"/>
</dbReference>
<dbReference type="InterPro" id="IPR050188">
    <property type="entry name" value="RluA_PseudoU_synthase"/>
</dbReference>
<dbReference type="CDD" id="cd02869">
    <property type="entry name" value="PseudoU_synth_RluA_like"/>
    <property type="match status" value="1"/>
</dbReference>
<evidence type="ECO:0000256" key="3">
    <source>
        <dbReference type="PROSITE-ProRule" id="PRU00182"/>
    </source>
</evidence>
<dbReference type="Proteomes" id="UP000556026">
    <property type="component" value="Unassembled WGS sequence"/>
</dbReference>
<dbReference type="PANTHER" id="PTHR21600:SF44">
    <property type="entry name" value="RIBOSOMAL LARGE SUBUNIT PSEUDOURIDINE SYNTHASE D"/>
    <property type="match status" value="1"/>
</dbReference>
<dbReference type="InterPro" id="IPR036986">
    <property type="entry name" value="S4_RNA-bd_sf"/>
</dbReference>
<dbReference type="Pfam" id="PF00849">
    <property type="entry name" value="PseudoU_synth_2"/>
    <property type="match status" value="1"/>
</dbReference>
<feature type="domain" description="Pseudouridine synthase RsuA/RluA-like" evidence="4">
    <location>
        <begin position="87"/>
        <end position="236"/>
    </location>
</feature>
<dbReference type="GO" id="GO:0009982">
    <property type="term" value="F:pseudouridine synthase activity"/>
    <property type="evidence" value="ECO:0007669"/>
    <property type="project" value="InterPro"/>
</dbReference>
<keyword evidence="6" id="KW-1185">Reference proteome</keyword>
<dbReference type="GO" id="GO:0000455">
    <property type="term" value="P:enzyme-directed rRNA pseudouridine synthesis"/>
    <property type="evidence" value="ECO:0007669"/>
    <property type="project" value="TreeGrafter"/>
</dbReference>
<dbReference type="GO" id="GO:0140098">
    <property type="term" value="F:catalytic activity, acting on RNA"/>
    <property type="evidence" value="ECO:0007669"/>
    <property type="project" value="UniProtKB-ARBA"/>
</dbReference>
<evidence type="ECO:0000256" key="1">
    <source>
        <dbReference type="ARBA" id="ARBA00010876"/>
    </source>
</evidence>
<dbReference type="GO" id="GO:0003723">
    <property type="term" value="F:RNA binding"/>
    <property type="evidence" value="ECO:0007669"/>
    <property type="project" value="UniProtKB-KW"/>
</dbReference>
<accession>A0A6V8MH59</accession>
<evidence type="ECO:0000256" key="2">
    <source>
        <dbReference type="ARBA" id="ARBA00023235"/>
    </source>
</evidence>
<proteinExistence type="inferred from homology"/>
<keyword evidence="2" id="KW-0413">Isomerase</keyword>
<comment type="similarity">
    <text evidence="1">Belongs to the pseudouridine synthase RluA family.</text>
</comment>
<gene>
    <name evidence="5" type="ORF">GMST_15690</name>
</gene>
<evidence type="ECO:0000259" key="4">
    <source>
        <dbReference type="Pfam" id="PF00849"/>
    </source>
</evidence>
<dbReference type="Gene3D" id="3.30.2350.10">
    <property type="entry name" value="Pseudouridine synthase"/>
    <property type="match status" value="1"/>
</dbReference>
<dbReference type="RefSeq" id="WP_183354074.1">
    <property type="nucleotide sequence ID" value="NZ_BLXX01000003.1"/>
</dbReference>
<keyword evidence="3" id="KW-0694">RNA-binding</keyword>
<dbReference type="EMBL" id="BLXX01000003">
    <property type="protein sequence ID" value="GFO59244.1"/>
    <property type="molecule type" value="Genomic_DNA"/>
</dbReference>
<organism evidence="5 6">
    <name type="scientific">Geomonas silvestris</name>
    <dbReference type="NCBI Taxonomy" id="2740184"/>
    <lineage>
        <taxon>Bacteria</taxon>
        <taxon>Pseudomonadati</taxon>
        <taxon>Thermodesulfobacteriota</taxon>
        <taxon>Desulfuromonadia</taxon>
        <taxon>Geobacterales</taxon>
        <taxon>Geobacteraceae</taxon>
        <taxon>Geomonas</taxon>
    </lineage>
</organism>
<evidence type="ECO:0000313" key="5">
    <source>
        <dbReference type="EMBL" id="GFO59244.1"/>
    </source>
</evidence>
<dbReference type="AlphaFoldDB" id="A0A6V8MH59"/>
<name>A0A6V8MH59_9BACT</name>
<dbReference type="PROSITE" id="PS50889">
    <property type="entry name" value="S4"/>
    <property type="match status" value="1"/>
</dbReference>
<dbReference type="SUPFAM" id="SSF55120">
    <property type="entry name" value="Pseudouridine synthase"/>
    <property type="match status" value="1"/>
</dbReference>
<protein>
    <submittedName>
        <fullName evidence="5">RNA pseudouridine synthase</fullName>
    </submittedName>
</protein>
<dbReference type="InterPro" id="IPR020103">
    <property type="entry name" value="PsdUridine_synth_cat_dom_sf"/>
</dbReference>
<evidence type="ECO:0000313" key="6">
    <source>
        <dbReference type="Proteomes" id="UP000556026"/>
    </source>
</evidence>